<dbReference type="Proteomes" id="UP000317093">
    <property type="component" value="Chromosome"/>
</dbReference>
<dbReference type="EMBL" id="CP036279">
    <property type="protein sequence ID" value="QDU60354.1"/>
    <property type="molecule type" value="Genomic_DNA"/>
</dbReference>
<dbReference type="PANTHER" id="PTHR43738">
    <property type="entry name" value="ABC TRANSPORTER, MEMBRANE PROTEIN"/>
    <property type="match status" value="1"/>
</dbReference>
<gene>
    <name evidence="9" type="ORF">Pan216_11930</name>
</gene>
<feature type="domain" description="ABC3 transporter permease C-terminal" evidence="8">
    <location>
        <begin position="260"/>
        <end position="370"/>
    </location>
</feature>
<dbReference type="GO" id="GO:0005886">
    <property type="term" value="C:plasma membrane"/>
    <property type="evidence" value="ECO:0007669"/>
    <property type="project" value="UniProtKB-SubCell"/>
</dbReference>
<protein>
    <submittedName>
        <fullName evidence="9">FtsX-like permease family protein</fullName>
    </submittedName>
</protein>
<dbReference type="AlphaFoldDB" id="A0A518B073"/>
<evidence type="ECO:0000313" key="10">
    <source>
        <dbReference type="Proteomes" id="UP000317093"/>
    </source>
</evidence>
<keyword evidence="2" id="KW-0813">Transport</keyword>
<organism evidence="9 10">
    <name type="scientific">Kolteria novifilia</name>
    <dbReference type="NCBI Taxonomy" id="2527975"/>
    <lineage>
        <taxon>Bacteria</taxon>
        <taxon>Pseudomonadati</taxon>
        <taxon>Planctomycetota</taxon>
        <taxon>Planctomycetia</taxon>
        <taxon>Kolteriales</taxon>
        <taxon>Kolteriaceae</taxon>
        <taxon>Kolteria</taxon>
    </lineage>
</organism>
<proteinExistence type="predicted"/>
<dbReference type="OrthoDB" id="180999at2"/>
<dbReference type="PIRSF" id="PIRSF031773">
    <property type="entry name" value="DevC"/>
    <property type="match status" value="1"/>
</dbReference>
<evidence type="ECO:0000256" key="2">
    <source>
        <dbReference type="ARBA" id="ARBA00022448"/>
    </source>
</evidence>
<evidence type="ECO:0000259" key="8">
    <source>
        <dbReference type="Pfam" id="PF02687"/>
    </source>
</evidence>
<feature type="transmembrane region" description="Helical" evidence="7">
    <location>
        <begin position="337"/>
        <end position="364"/>
    </location>
</feature>
<keyword evidence="3" id="KW-1003">Cell membrane</keyword>
<feature type="transmembrane region" description="Helical" evidence="7">
    <location>
        <begin position="20"/>
        <end position="41"/>
    </location>
</feature>
<comment type="subcellular location">
    <subcellularLocation>
        <location evidence="1">Cell membrane</location>
        <topology evidence="1">Multi-pass membrane protein</topology>
    </subcellularLocation>
</comment>
<name>A0A518B073_9BACT</name>
<keyword evidence="5 7" id="KW-1133">Transmembrane helix</keyword>
<evidence type="ECO:0000256" key="7">
    <source>
        <dbReference type="SAM" id="Phobius"/>
    </source>
</evidence>
<sequence>MKTPLAWRKICHQKTHTLVVIAAIGFTITLIFMQCIVFNVCRVSGTVFYDLFDFDLLVISSDYDGLVDPGQFSHQLLQSIKREPEVIATTPIRAVNINWRNPSNGQEYPVQLVGVDLSDPVFRSDHLKTLKSYLSRPMTVMIDRRSLPAIGKWHINDTCRLGASQLDIAAAYSHGIGFSAFGCVVCGSQTFLNVVPYDGSKTTFGLVRLAGDTNRDALIERLRESLPDDVAVVTPEEISVSQQYRWIVQKPVGILLGSGVIISVLVASIILHQILSHDVNNHLHEYATLKAIGYYDSKVKSVLFIQASLWTLLSFLPATLVAWILCRYLNAHTPVPVLLAPGLLVIVLAITATICLVCGTMVLAKLKRADPVDLF</sequence>
<evidence type="ECO:0000256" key="1">
    <source>
        <dbReference type="ARBA" id="ARBA00004651"/>
    </source>
</evidence>
<dbReference type="RefSeq" id="WP_145256070.1">
    <property type="nucleotide sequence ID" value="NZ_CP036279.1"/>
</dbReference>
<keyword evidence="4 7" id="KW-0812">Transmembrane</keyword>
<dbReference type="KEGG" id="knv:Pan216_11930"/>
<dbReference type="InterPro" id="IPR051125">
    <property type="entry name" value="ABC-4/HrtB_transporter"/>
</dbReference>
<feature type="transmembrane region" description="Helical" evidence="7">
    <location>
        <begin position="252"/>
        <end position="275"/>
    </location>
</feature>
<evidence type="ECO:0000256" key="3">
    <source>
        <dbReference type="ARBA" id="ARBA00022475"/>
    </source>
</evidence>
<dbReference type="InterPro" id="IPR005891">
    <property type="entry name" value="DevC"/>
</dbReference>
<evidence type="ECO:0000256" key="4">
    <source>
        <dbReference type="ARBA" id="ARBA00022692"/>
    </source>
</evidence>
<evidence type="ECO:0000256" key="5">
    <source>
        <dbReference type="ARBA" id="ARBA00022989"/>
    </source>
</evidence>
<reference evidence="9 10" key="1">
    <citation type="submission" date="2019-02" db="EMBL/GenBank/DDBJ databases">
        <title>Deep-cultivation of Planctomycetes and their phenomic and genomic characterization uncovers novel biology.</title>
        <authorList>
            <person name="Wiegand S."/>
            <person name="Jogler M."/>
            <person name="Boedeker C."/>
            <person name="Pinto D."/>
            <person name="Vollmers J."/>
            <person name="Rivas-Marin E."/>
            <person name="Kohn T."/>
            <person name="Peeters S.H."/>
            <person name="Heuer A."/>
            <person name="Rast P."/>
            <person name="Oberbeckmann S."/>
            <person name="Bunk B."/>
            <person name="Jeske O."/>
            <person name="Meyerdierks A."/>
            <person name="Storesund J.E."/>
            <person name="Kallscheuer N."/>
            <person name="Luecker S."/>
            <person name="Lage O.M."/>
            <person name="Pohl T."/>
            <person name="Merkel B.J."/>
            <person name="Hornburger P."/>
            <person name="Mueller R.-W."/>
            <person name="Bruemmer F."/>
            <person name="Labrenz M."/>
            <person name="Spormann A.M."/>
            <person name="Op den Camp H."/>
            <person name="Overmann J."/>
            <person name="Amann R."/>
            <person name="Jetten M.S.M."/>
            <person name="Mascher T."/>
            <person name="Medema M.H."/>
            <person name="Devos D.P."/>
            <person name="Kaster A.-K."/>
            <person name="Ovreas L."/>
            <person name="Rohde M."/>
            <person name="Galperin M.Y."/>
            <person name="Jogler C."/>
        </authorList>
    </citation>
    <scope>NUCLEOTIDE SEQUENCE [LARGE SCALE GENOMIC DNA]</scope>
    <source>
        <strain evidence="9 10">Pan216</strain>
    </source>
</reference>
<dbReference type="InterPro" id="IPR003838">
    <property type="entry name" value="ABC3_permease_C"/>
</dbReference>
<feature type="transmembrane region" description="Helical" evidence="7">
    <location>
        <begin position="303"/>
        <end position="325"/>
    </location>
</feature>
<accession>A0A518B073</accession>
<keyword evidence="6 7" id="KW-0472">Membrane</keyword>
<evidence type="ECO:0000256" key="6">
    <source>
        <dbReference type="ARBA" id="ARBA00023136"/>
    </source>
</evidence>
<dbReference type="Pfam" id="PF02687">
    <property type="entry name" value="FtsX"/>
    <property type="match status" value="1"/>
</dbReference>
<dbReference type="PANTHER" id="PTHR43738:SF1">
    <property type="entry name" value="HEMIN TRANSPORT SYSTEM PERMEASE PROTEIN HRTB-RELATED"/>
    <property type="match status" value="1"/>
</dbReference>
<evidence type="ECO:0000313" key="9">
    <source>
        <dbReference type="EMBL" id="QDU60354.1"/>
    </source>
</evidence>
<keyword evidence="10" id="KW-1185">Reference proteome</keyword>